<reference evidence="3 4" key="1">
    <citation type="journal article" date="2016" name="Mol. Biol. Evol.">
        <title>Comparative Genomics of Early-Diverging Mushroom-Forming Fungi Provides Insights into the Origins of Lignocellulose Decay Capabilities.</title>
        <authorList>
            <person name="Nagy L.G."/>
            <person name="Riley R."/>
            <person name="Tritt A."/>
            <person name="Adam C."/>
            <person name="Daum C."/>
            <person name="Floudas D."/>
            <person name="Sun H."/>
            <person name="Yadav J.S."/>
            <person name="Pangilinan J."/>
            <person name="Larsson K.H."/>
            <person name="Matsuura K."/>
            <person name="Barry K."/>
            <person name="Labutti K."/>
            <person name="Kuo R."/>
            <person name="Ohm R.A."/>
            <person name="Bhattacharya S.S."/>
            <person name="Shirouzu T."/>
            <person name="Yoshinaga Y."/>
            <person name="Martin F.M."/>
            <person name="Grigoriev I.V."/>
            <person name="Hibbett D.S."/>
        </authorList>
    </citation>
    <scope>NUCLEOTIDE SEQUENCE [LARGE SCALE GENOMIC DNA]</scope>
    <source>
        <strain evidence="3 4">CBS 109695</strain>
    </source>
</reference>
<dbReference type="Proteomes" id="UP000076532">
    <property type="component" value="Unassembled WGS sequence"/>
</dbReference>
<evidence type="ECO:0000259" key="2">
    <source>
        <dbReference type="Pfam" id="PF20149"/>
    </source>
</evidence>
<dbReference type="Pfam" id="PF20149">
    <property type="entry name" value="DUF6532"/>
    <property type="match status" value="1"/>
</dbReference>
<protein>
    <recommendedName>
        <fullName evidence="2">DUF6532 domain-containing protein</fullName>
    </recommendedName>
</protein>
<evidence type="ECO:0000313" key="4">
    <source>
        <dbReference type="Proteomes" id="UP000076532"/>
    </source>
</evidence>
<feature type="region of interest" description="Disordered" evidence="1">
    <location>
        <begin position="427"/>
        <end position="465"/>
    </location>
</feature>
<feature type="compositionally biased region" description="Low complexity" evidence="1">
    <location>
        <begin position="154"/>
        <end position="165"/>
    </location>
</feature>
<feature type="compositionally biased region" description="Polar residues" evidence="1">
    <location>
        <begin position="337"/>
        <end position="346"/>
    </location>
</feature>
<feature type="compositionally biased region" description="Polar residues" evidence="1">
    <location>
        <begin position="295"/>
        <end position="308"/>
    </location>
</feature>
<feature type="region of interest" description="Disordered" evidence="1">
    <location>
        <begin position="83"/>
        <end position="103"/>
    </location>
</feature>
<dbReference type="InterPro" id="IPR045341">
    <property type="entry name" value="DUF6532"/>
</dbReference>
<dbReference type="OrthoDB" id="3181351at2759"/>
<feature type="region of interest" description="Disordered" evidence="1">
    <location>
        <begin position="121"/>
        <end position="355"/>
    </location>
</feature>
<feature type="region of interest" description="Disordered" evidence="1">
    <location>
        <begin position="38"/>
        <end position="57"/>
    </location>
</feature>
<sequence>MAEDEDLCVHEPEDCDANIDDICVGWCKHLGLAVAGTTTTRRSSKQVAEDRLAKEERKSELAAAKVAKAQHLEDVTAMASAEDAAYTTPIVAKTTQKRKAPLQRTQSVADLEVLFAQEAAEMDSAAMPPPPPPAIQQRQRKPAPSDTTARVEGASAAAAKSKPAPHQSKDAAPNAAKSVARGAETARPTDPSGRPIGYRVRPPPKVPVKTGDDVSSDNGAAPHPRRAPAAAAPSRSDVTGASIGAAATHVDSRDSRSRQQKARVEAAILDAEDSVTEDDSQAPEPDARSEDGLQNAHSFNPNQAQYESDNSDLAPPKKKAKVVKGKQRQEGGGKRAQGSTKIQQESSDVEVLEEQPVKKDRDVKKLSVAPTAPAVRVMTFLGCDILIVNMSLLTLDQTTLFYWNLSNQYLKPRFAGTNDVASWTASVPKGVRPSSWQMTSTPSLVNSQSDTSRATSATRPPASVVSRTSALSGGIKVSGVDHDDIVENGAISERNETQGEEYEAKMKSPVKDGKRLESGHKVEIEAGIPATEGAIWKASVIPSMIKWAGTQPRIFKIRPDKIADVLGVVCRFYFEDESITFTSDDAVVARVSQRLMDQFRGPVGSSAVAIVLAYLALCPQKRDSDVKCVECCTMLLADYRFTYGKAVNPSPHKWSRPFQSGLITQCFAAYLSAIKNVPWILGMYPNSEDPGTPQPEPRPALALVAAAVERALEYVVDGRITLATIEADKTRTGHLITADLNPSTGKRVVASVAFSEELWGNDVQDYLSSIQKLRKSDLARIITEARKFSRVTRTHEEEDVPIRQGAQSARARIPLNYDSEDDEDEDADEDTEYINVDEQENPQAGKRDRYDDGDDDDGQAFSGYENGDEEDGRDEMQFFLVPAHLESGFRSLAMYDNPTAPL</sequence>
<feature type="compositionally biased region" description="Acidic residues" evidence="1">
    <location>
        <begin position="270"/>
        <end position="281"/>
    </location>
</feature>
<dbReference type="AlphaFoldDB" id="A0A165ZQ27"/>
<feature type="region of interest" description="Disordered" evidence="1">
    <location>
        <begin position="489"/>
        <end position="514"/>
    </location>
</feature>
<evidence type="ECO:0000256" key="1">
    <source>
        <dbReference type="SAM" id="MobiDB-lite"/>
    </source>
</evidence>
<dbReference type="EMBL" id="KV417673">
    <property type="protein sequence ID" value="KZP10807.1"/>
    <property type="molecule type" value="Genomic_DNA"/>
</dbReference>
<name>A0A165ZQ27_9AGAM</name>
<feature type="compositionally biased region" description="Polar residues" evidence="1">
    <location>
        <begin position="434"/>
        <end position="458"/>
    </location>
</feature>
<feature type="compositionally biased region" description="Basic and acidic residues" evidence="1">
    <location>
        <begin position="47"/>
        <end position="57"/>
    </location>
</feature>
<feature type="domain" description="DUF6532" evidence="2">
    <location>
        <begin position="590"/>
        <end position="727"/>
    </location>
</feature>
<feature type="compositionally biased region" description="Basic and acidic residues" evidence="1">
    <location>
        <begin position="493"/>
        <end position="514"/>
    </location>
</feature>
<feature type="region of interest" description="Disordered" evidence="1">
    <location>
        <begin position="790"/>
        <end position="875"/>
    </location>
</feature>
<accession>A0A165ZQ27</accession>
<evidence type="ECO:0000313" key="3">
    <source>
        <dbReference type="EMBL" id="KZP10807.1"/>
    </source>
</evidence>
<organism evidence="3 4">
    <name type="scientific">Athelia psychrophila</name>
    <dbReference type="NCBI Taxonomy" id="1759441"/>
    <lineage>
        <taxon>Eukaryota</taxon>
        <taxon>Fungi</taxon>
        <taxon>Dikarya</taxon>
        <taxon>Basidiomycota</taxon>
        <taxon>Agaricomycotina</taxon>
        <taxon>Agaricomycetes</taxon>
        <taxon>Agaricomycetidae</taxon>
        <taxon>Atheliales</taxon>
        <taxon>Atheliaceae</taxon>
        <taxon>Athelia</taxon>
    </lineage>
</organism>
<feature type="compositionally biased region" description="Acidic residues" evidence="1">
    <location>
        <begin position="818"/>
        <end position="840"/>
    </location>
</feature>
<keyword evidence="4" id="KW-1185">Reference proteome</keyword>
<feature type="compositionally biased region" description="Basic residues" evidence="1">
    <location>
        <begin position="316"/>
        <end position="326"/>
    </location>
</feature>
<gene>
    <name evidence="3" type="ORF">FIBSPDRAFT_962794</name>
</gene>
<proteinExistence type="predicted"/>